<reference evidence="2" key="2">
    <citation type="journal article" date="2022" name="Hortic Res">
        <title>The genome of Dioscorea zingiberensis sheds light on the biosynthesis, origin and evolution of the medicinally important diosgenin saponins.</title>
        <authorList>
            <person name="Li Y."/>
            <person name="Tan C."/>
            <person name="Li Z."/>
            <person name="Guo J."/>
            <person name="Li S."/>
            <person name="Chen X."/>
            <person name="Wang C."/>
            <person name="Dai X."/>
            <person name="Yang H."/>
            <person name="Song W."/>
            <person name="Hou L."/>
            <person name="Xu J."/>
            <person name="Tong Z."/>
            <person name="Xu A."/>
            <person name="Yuan X."/>
            <person name="Wang W."/>
            <person name="Yang Q."/>
            <person name="Chen L."/>
            <person name="Sun Z."/>
            <person name="Wang K."/>
            <person name="Pan B."/>
            <person name="Chen J."/>
            <person name="Bao Y."/>
            <person name="Liu F."/>
            <person name="Qi X."/>
            <person name="Gang D.R."/>
            <person name="Wen J."/>
            <person name="Li J."/>
        </authorList>
    </citation>
    <scope>NUCLEOTIDE SEQUENCE</scope>
    <source>
        <strain evidence="2">Dzin_1.0</strain>
    </source>
</reference>
<keyword evidence="3" id="KW-1185">Reference proteome</keyword>
<reference evidence="2" key="1">
    <citation type="submission" date="2021-03" db="EMBL/GenBank/DDBJ databases">
        <authorList>
            <person name="Li Z."/>
            <person name="Yang C."/>
        </authorList>
    </citation>
    <scope>NUCLEOTIDE SEQUENCE</scope>
    <source>
        <strain evidence="2">Dzin_1.0</strain>
        <tissue evidence="2">Leaf</tissue>
    </source>
</reference>
<proteinExistence type="predicted"/>
<sequence length="379" mass="41712">MPRRTLEIVNVDRECVTTLVKTPTPSFPLLFPLSISSPPFPHVRRRFPRRDPAADEMISVAMGDDESELGAHRRVISHPSPPLPPIPGSKSRLHNFFFPTGSWGSTKAFRCTKSPSVSTPPVAAITPEEASSPSARPWNLRTRRAACSAPMEGDGTEAKNSGSRSRSPSRMEKVGTSSARTVRLRSEGGGDKAQKGGESRSRRLIVPLSKEEIEEDFYAFKGSKPPRRPKKRPRIVQRQLESLCPAFWLSEVTPDMKVDLDLLHGLHLHRKHFPGTKRVVLTIGLELQPADLLRRKGQILLVFGFVLPLLPTLPLRPNSQNVIPGLTLIDRGTILPSEKSSSAEQGSCMETSKLVLKSKSISCDSTMPFASPDIGICVE</sequence>
<dbReference type="Pfam" id="PF07797">
    <property type="entry name" value="DUF1639"/>
    <property type="match status" value="1"/>
</dbReference>
<organism evidence="2 3">
    <name type="scientific">Dioscorea zingiberensis</name>
    <dbReference type="NCBI Taxonomy" id="325984"/>
    <lineage>
        <taxon>Eukaryota</taxon>
        <taxon>Viridiplantae</taxon>
        <taxon>Streptophyta</taxon>
        <taxon>Embryophyta</taxon>
        <taxon>Tracheophyta</taxon>
        <taxon>Spermatophyta</taxon>
        <taxon>Magnoliopsida</taxon>
        <taxon>Liliopsida</taxon>
        <taxon>Dioscoreales</taxon>
        <taxon>Dioscoreaceae</taxon>
        <taxon>Dioscorea</taxon>
    </lineage>
</organism>
<comment type="caution">
    <text evidence="2">The sequence shown here is derived from an EMBL/GenBank/DDBJ whole genome shotgun (WGS) entry which is preliminary data.</text>
</comment>
<dbReference type="InterPro" id="IPR012438">
    <property type="entry name" value="DUF1639"/>
</dbReference>
<protein>
    <submittedName>
        <fullName evidence="2">Uncharacterized protein</fullName>
    </submittedName>
</protein>
<evidence type="ECO:0000313" key="2">
    <source>
        <dbReference type="EMBL" id="KAJ0962709.1"/>
    </source>
</evidence>
<dbReference type="AlphaFoldDB" id="A0A9D5BY02"/>
<gene>
    <name evidence="2" type="ORF">J5N97_027831</name>
</gene>
<evidence type="ECO:0000313" key="3">
    <source>
        <dbReference type="Proteomes" id="UP001085076"/>
    </source>
</evidence>
<accession>A0A9D5BY02</accession>
<dbReference type="Proteomes" id="UP001085076">
    <property type="component" value="Miscellaneous, Linkage group lg09"/>
</dbReference>
<dbReference type="EMBL" id="JAGGNH010000009">
    <property type="protein sequence ID" value="KAJ0962709.1"/>
    <property type="molecule type" value="Genomic_DNA"/>
</dbReference>
<evidence type="ECO:0000256" key="1">
    <source>
        <dbReference type="SAM" id="MobiDB-lite"/>
    </source>
</evidence>
<dbReference type="OrthoDB" id="769821at2759"/>
<name>A0A9D5BY02_9LILI</name>
<dbReference type="PANTHER" id="PTHR33130:SF43">
    <property type="entry name" value="OS01G0688600 PROTEIN"/>
    <property type="match status" value="1"/>
</dbReference>
<feature type="region of interest" description="Disordered" evidence="1">
    <location>
        <begin position="111"/>
        <end position="204"/>
    </location>
</feature>
<feature type="compositionally biased region" description="Basic and acidic residues" evidence="1">
    <location>
        <begin position="184"/>
        <end position="201"/>
    </location>
</feature>
<feature type="compositionally biased region" description="Polar residues" evidence="1">
    <location>
        <begin position="158"/>
        <end position="168"/>
    </location>
</feature>
<dbReference type="PANTHER" id="PTHR33130">
    <property type="entry name" value="PUTATIVE (DUF1639)-RELATED"/>
    <property type="match status" value="1"/>
</dbReference>